<feature type="domain" description="PAC" evidence="8">
    <location>
        <begin position="227"/>
        <end position="278"/>
    </location>
</feature>
<feature type="domain" description="Response regulatory" evidence="6">
    <location>
        <begin position="557"/>
        <end position="674"/>
    </location>
</feature>
<dbReference type="InterPro" id="IPR011006">
    <property type="entry name" value="CheY-like_superfamily"/>
</dbReference>
<dbReference type="Gene3D" id="1.10.287.130">
    <property type="match status" value="1"/>
</dbReference>
<reference evidence="9" key="1">
    <citation type="submission" date="2022-07" db="EMBL/GenBank/DDBJ databases">
        <title>Fungi with potential for degradation of polypropylene.</title>
        <authorList>
            <person name="Gostincar C."/>
        </authorList>
    </citation>
    <scope>NUCLEOTIDE SEQUENCE</scope>
    <source>
        <strain evidence="9">EXF-13287</strain>
    </source>
</reference>
<evidence type="ECO:0000259" key="7">
    <source>
        <dbReference type="PROSITE" id="PS50112"/>
    </source>
</evidence>
<organism evidence="9 10">
    <name type="scientific">Coniochaeta hoffmannii</name>
    <dbReference type="NCBI Taxonomy" id="91930"/>
    <lineage>
        <taxon>Eukaryota</taxon>
        <taxon>Fungi</taxon>
        <taxon>Dikarya</taxon>
        <taxon>Ascomycota</taxon>
        <taxon>Pezizomycotina</taxon>
        <taxon>Sordariomycetes</taxon>
        <taxon>Sordariomycetidae</taxon>
        <taxon>Coniochaetales</taxon>
        <taxon>Coniochaetaceae</taxon>
        <taxon>Coniochaeta</taxon>
    </lineage>
</organism>
<dbReference type="InterPro" id="IPR004358">
    <property type="entry name" value="Sig_transdc_His_kin-like_C"/>
</dbReference>
<dbReference type="PANTHER" id="PTHR45339:SF1">
    <property type="entry name" value="HYBRID SIGNAL TRANSDUCTION HISTIDINE KINASE J"/>
    <property type="match status" value="1"/>
</dbReference>
<dbReference type="Pfam" id="PF13426">
    <property type="entry name" value="PAS_9"/>
    <property type="match status" value="1"/>
</dbReference>
<dbReference type="Pfam" id="PF00512">
    <property type="entry name" value="HisKA"/>
    <property type="match status" value="1"/>
</dbReference>
<dbReference type="SUPFAM" id="SSF47384">
    <property type="entry name" value="Homodimeric domain of signal transducing histidine kinase"/>
    <property type="match status" value="1"/>
</dbReference>
<evidence type="ECO:0000256" key="1">
    <source>
        <dbReference type="ARBA" id="ARBA00022553"/>
    </source>
</evidence>
<evidence type="ECO:0000256" key="4">
    <source>
        <dbReference type="SAM" id="MobiDB-lite"/>
    </source>
</evidence>
<dbReference type="Pfam" id="PF00072">
    <property type="entry name" value="Response_reg"/>
    <property type="match status" value="1"/>
</dbReference>
<keyword evidence="9" id="KW-0808">Transferase</keyword>
<dbReference type="InterPro" id="IPR005467">
    <property type="entry name" value="His_kinase_dom"/>
</dbReference>
<dbReference type="PROSITE" id="PS50109">
    <property type="entry name" value="HIS_KIN"/>
    <property type="match status" value="1"/>
</dbReference>
<accession>A0AA38RPR9</accession>
<feature type="domain" description="PAS" evidence="7">
    <location>
        <begin position="152"/>
        <end position="225"/>
    </location>
</feature>
<evidence type="ECO:0000256" key="3">
    <source>
        <dbReference type="PROSITE-ProRule" id="PRU00169"/>
    </source>
</evidence>
<dbReference type="Gene3D" id="3.30.450.20">
    <property type="entry name" value="PAS domain"/>
    <property type="match status" value="1"/>
</dbReference>
<dbReference type="SUPFAM" id="SSF55785">
    <property type="entry name" value="PYP-like sensor domain (PAS domain)"/>
    <property type="match status" value="1"/>
</dbReference>
<name>A0AA38RPR9_9PEZI</name>
<evidence type="ECO:0000256" key="2">
    <source>
        <dbReference type="ARBA" id="ARBA00023012"/>
    </source>
</evidence>
<dbReference type="GO" id="GO:0000155">
    <property type="term" value="F:phosphorelay sensor kinase activity"/>
    <property type="evidence" value="ECO:0007669"/>
    <property type="project" value="InterPro"/>
</dbReference>
<sequence>MESDKLQLVSSAPGLTAADDMNYLFQLSPVPSLVLSASCRITKASNTFLSAWHIHPPEKCIGLQLDELLEAKLRPGYRADAASLGALIDVAISAREERTSAPLHIGYVSLWSARVIPIFNADELVALCLEWRERPNPTSFLDGEYLSTGLGTDEAFRILVQAVKDYAIFLLDTKGNIATWNAGAELHKRYKKEEIIGKHFSIFYGKEDLAINKPQMELEICLREGRVEDEGWRYRKDGSRFWANVIITAVYKDGVHVGFGKVTRDLTERKASEARLISVYEESERLKSEFLANMSHEIRTPMHGMLSACSLLLDTPLTDKQRDIAGIMDESGKVLLQVINDILDYSKLASGSFSINTDIVGVTSIITSVVRSVQSTLQPTVYFELFLSADLPKSAQGDPLRFRQIVQNIVGNAAKFTEKGSIRVRASLLAEDSDSYTVMTEVTDTGIGISEEAARGLFTPFTQFDLTTTKRYKGTGLGLSIAKSLAELMGGQIGYRPSPERHGSIFWFTVKLKKIKSLDQIQQWDRKVADEELAARTGELTTVDKQKKVTEVAHIKSLLLVEDNLINQKVMVGMLRQLGFKNIELAGNGSEAVSIVRAKPAAFDLVLMDISMPILDGNQASAKIRDSGILVPIIAMTAYALKGDKERCLEHGMDDYISKPVDRKRLISVLYKWLCEHDDYRKYTGGAIPMYSGLARAGPNSDVYAQDIRDVQDLKDVKGVKDATPGSQTAMLPIVGAPRKPSKTSDWASSPSSPKEAISAKISTAAEVIGRKLSTAADGLGEKLSGDNGSVGDDALEKKKRSNSTPEGANDERPRGPSSPTPVSTATDVNGGA</sequence>
<dbReference type="Proteomes" id="UP001174691">
    <property type="component" value="Unassembled WGS sequence"/>
</dbReference>
<feature type="compositionally biased region" description="Polar residues" evidence="4">
    <location>
        <begin position="744"/>
        <end position="753"/>
    </location>
</feature>
<protein>
    <submittedName>
        <fullName evidence="9">Histidine kinase</fullName>
    </submittedName>
</protein>
<dbReference type="SMART" id="SM00387">
    <property type="entry name" value="HATPase_c"/>
    <property type="match status" value="1"/>
</dbReference>
<dbReference type="Pfam" id="PF02518">
    <property type="entry name" value="HATPase_c"/>
    <property type="match status" value="1"/>
</dbReference>
<dbReference type="CDD" id="cd16922">
    <property type="entry name" value="HATPase_EvgS-ArcB-TorS-like"/>
    <property type="match status" value="1"/>
</dbReference>
<gene>
    <name evidence="9" type="ORF">NKR19_g8002</name>
</gene>
<dbReference type="Gene3D" id="3.30.565.10">
    <property type="entry name" value="Histidine kinase-like ATPase, C-terminal domain"/>
    <property type="match status" value="1"/>
</dbReference>
<feature type="compositionally biased region" description="Polar residues" evidence="4">
    <location>
        <begin position="821"/>
        <end position="833"/>
    </location>
</feature>
<evidence type="ECO:0000313" key="9">
    <source>
        <dbReference type="EMBL" id="KAJ9137981.1"/>
    </source>
</evidence>
<evidence type="ECO:0000259" key="8">
    <source>
        <dbReference type="PROSITE" id="PS50113"/>
    </source>
</evidence>
<dbReference type="InterPro" id="IPR003661">
    <property type="entry name" value="HisK_dim/P_dom"/>
</dbReference>
<dbReference type="Gene3D" id="3.40.50.2300">
    <property type="match status" value="1"/>
</dbReference>
<dbReference type="PROSITE" id="PS50113">
    <property type="entry name" value="PAC"/>
    <property type="match status" value="1"/>
</dbReference>
<dbReference type="EMBL" id="JANBVN010000152">
    <property type="protein sequence ID" value="KAJ9137981.1"/>
    <property type="molecule type" value="Genomic_DNA"/>
</dbReference>
<dbReference type="InterPro" id="IPR001789">
    <property type="entry name" value="Sig_transdc_resp-reg_receiver"/>
</dbReference>
<keyword evidence="9" id="KW-0418">Kinase</keyword>
<evidence type="ECO:0000259" key="6">
    <source>
        <dbReference type="PROSITE" id="PS50110"/>
    </source>
</evidence>
<dbReference type="SUPFAM" id="SSF52172">
    <property type="entry name" value="CheY-like"/>
    <property type="match status" value="1"/>
</dbReference>
<dbReference type="NCBIfam" id="TIGR00229">
    <property type="entry name" value="sensory_box"/>
    <property type="match status" value="1"/>
</dbReference>
<dbReference type="PROSITE" id="PS50110">
    <property type="entry name" value="RESPONSE_REGULATORY"/>
    <property type="match status" value="1"/>
</dbReference>
<evidence type="ECO:0000313" key="10">
    <source>
        <dbReference type="Proteomes" id="UP001174691"/>
    </source>
</evidence>
<feature type="modified residue" description="4-aspartylphosphate" evidence="3">
    <location>
        <position position="609"/>
    </location>
</feature>
<evidence type="ECO:0000259" key="5">
    <source>
        <dbReference type="PROSITE" id="PS50109"/>
    </source>
</evidence>
<dbReference type="SMART" id="SM00091">
    <property type="entry name" value="PAS"/>
    <property type="match status" value="2"/>
</dbReference>
<dbReference type="AlphaFoldDB" id="A0AA38RPR9"/>
<feature type="region of interest" description="Disordered" evidence="4">
    <location>
        <begin position="719"/>
        <end position="759"/>
    </location>
</feature>
<dbReference type="InterPro" id="IPR003594">
    <property type="entry name" value="HATPase_dom"/>
</dbReference>
<feature type="region of interest" description="Disordered" evidence="4">
    <location>
        <begin position="775"/>
        <end position="833"/>
    </location>
</feature>
<dbReference type="PROSITE" id="PS50112">
    <property type="entry name" value="PAS"/>
    <property type="match status" value="1"/>
</dbReference>
<proteinExistence type="predicted"/>
<dbReference type="InterPro" id="IPR036097">
    <property type="entry name" value="HisK_dim/P_sf"/>
</dbReference>
<feature type="domain" description="Histidine kinase" evidence="5">
    <location>
        <begin position="293"/>
        <end position="514"/>
    </location>
</feature>
<keyword evidence="10" id="KW-1185">Reference proteome</keyword>
<dbReference type="InterPro" id="IPR035965">
    <property type="entry name" value="PAS-like_dom_sf"/>
</dbReference>
<dbReference type="InterPro" id="IPR036890">
    <property type="entry name" value="HATPase_C_sf"/>
</dbReference>
<dbReference type="InterPro" id="IPR000700">
    <property type="entry name" value="PAS-assoc_C"/>
</dbReference>
<dbReference type="FunFam" id="3.30.450.20:FF:000136">
    <property type="entry name" value="Sensor histidine kinase/response regulator Fos-1"/>
    <property type="match status" value="1"/>
</dbReference>
<dbReference type="FunFam" id="3.30.565.10:FF:000010">
    <property type="entry name" value="Sensor histidine kinase RcsC"/>
    <property type="match status" value="1"/>
</dbReference>
<dbReference type="CDD" id="cd00082">
    <property type="entry name" value="HisKA"/>
    <property type="match status" value="1"/>
</dbReference>
<dbReference type="InterPro" id="IPR000014">
    <property type="entry name" value="PAS"/>
</dbReference>
<dbReference type="PRINTS" id="PR00344">
    <property type="entry name" value="BCTRLSENSOR"/>
</dbReference>
<dbReference type="SMART" id="SM00388">
    <property type="entry name" value="HisKA"/>
    <property type="match status" value="1"/>
</dbReference>
<dbReference type="CDD" id="cd17546">
    <property type="entry name" value="REC_hyHK_CKI1_RcsC-like"/>
    <property type="match status" value="1"/>
</dbReference>
<dbReference type="PANTHER" id="PTHR45339">
    <property type="entry name" value="HYBRID SIGNAL TRANSDUCTION HISTIDINE KINASE J"/>
    <property type="match status" value="1"/>
</dbReference>
<dbReference type="SUPFAM" id="SSF55874">
    <property type="entry name" value="ATPase domain of HSP90 chaperone/DNA topoisomerase II/histidine kinase"/>
    <property type="match status" value="1"/>
</dbReference>
<keyword evidence="2" id="KW-0902">Two-component regulatory system</keyword>
<comment type="caution">
    <text evidence="9">The sequence shown here is derived from an EMBL/GenBank/DDBJ whole genome shotgun (WGS) entry which is preliminary data.</text>
</comment>
<dbReference type="CDD" id="cd00130">
    <property type="entry name" value="PAS"/>
    <property type="match status" value="1"/>
</dbReference>
<keyword evidence="1 3" id="KW-0597">Phosphoprotein</keyword>
<dbReference type="SMART" id="SM00448">
    <property type="entry name" value="REC"/>
    <property type="match status" value="1"/>
</dbReference>